<feature type="signal peptide" evidence="1">
    <location>
        <begin position="1"/>
        <end position="19"/>
    </location>
</feature>
<keyword evidence="1" id="KW-0732">Signal</keyword>
<sequence>MKSLLIVCALILMSCAATPSQKLPVMQKNAELLVSQGQGGTEESGFRIIKDEKEYLAVANSGFQLIEEGKNPASNYPKFPKDKKVVLYNLGGFRSGSHTISQIKNVSVKDNVLYVEVPAAPPSGGMEIQVISNPWFMFAVPVDYQFSSVQLKYSK</sequence>
<evidence type="ECO:0000313" key="2">
    <source>
        <dbReference type="EMBL" id="PWN68902.1"/>
    </source>
</evidence>
<gene>
    <name evidence="2" type="ORF">C1631_012535</name>
</gene>
<evidence type="ECO:0000313" key="3">
    <source>
        <dbReference type="Proteomes" id="UP000236594"/>
    </source>
</evidence>
<organism evidence="2 3">
    <name type="scientific">Chryseobacterium phosphatilyticum</name>
    <dbReference type="NCBI Taxonomy" id="475075"/>
    <lineage>
        <taxon>Bacteria</taxon>
        <taxon>Pseudomonadati</taxon>
        <taxon>Bacteroidota</taxon>
        <taxon>Flavobacteriia</taxon>
        <taxon>Flavobacteriales</taxon>
        <taxon>Weeksellaceae</taxon>
        <taxon>Chryseobacterium group</taxon>
        <taxon>Chryseobacterium</taxon>
    </lineage>
</organism>
<keyword evidence="3" id="KW-1185">Reference proteome</keyword>
<dbReference type="OrthoDB" id="1268646at2"/>
<name>A0A316X578_9FLAO</name>
<dbReference type="AlphaFoldDB" id="A0A316X578"/>
<accession>A0A316X578</accession>
<proteinExistence type="predicted"/>
<evidence type="ECO:0008006" key="4">
    <source>
        <dbReference type="Google" id="ProtNLM"/>
    </source>
</evidence>
<comment type="caution">
    <text evidence="2">The sequence shown here is derived from an EMBL/GenBank/DDBJ whole genome shotgun (WGS) entry which is preliminary data.</text>
</comment>
<dbReference type="RefSeq" id="WP_103249874.1">
    <property type="nucleotide sequence ID" value="NZ_PPED02000003.1"/>
</dbReference>
<dbReference type="EMBL" id="PPED02000003">
    <property type="protein sequence ID" value="PWN68902.1"/>
    <property type="molecule type" value="Genomic_DNA"/>
</dbReference>
<evidence type="ECO:0000256" key="1">
    <source>
        <dbReference type="SAM" id="SignalP"/>
    </source>
</evidence>
<dbReference type="Proteomes" id="UP000236594">
    <property type="component" value="Unassembled WGS sequence"/>
</dbReference>
<feature type="chain" id="PRO_5016244170" description="PrcB C-terminal domain-containing protein" evidence="1">
    <location>
        <begin position="20"/>
        <end position="155"/>
    </location>
</feature>
<dbReference type="PROSITE" id="PS51257">
    <property type="entry name" value="PROKAR_LIPOPROTEIN"/>
    <property type="match status" value="1"/>
</dbReference>
<reference evidence="2 3" key="1">
    <citation type="submission" date="2018-04" db="EMBL/GenBank/DDBJ databases">
        <title>Draft Genome Sequence of Phosphate-Solubilizing Chryseobacterium sp. ISE14 that is a Biocontrol and Plant Growth-Promoting Rhizobacterium Isolated from Cucumber.</title>
        <authorList>
            <person name="Jeong J.-J."/>
            <person name="Sang M.K."/>
            <person name="Choi I.-G."/>
            <person name="Kim K.D."/>
        </authorList>
    </citation>
    <scope>NUCLEOTIDE SEQUENCE [LARGE SCALE GENOMIC DNA]</scope>
    <source>
        <strain evidence="2 3">ISE14</strain>
    </source>
</reference>
<protein>
    <recommendedName>
        <fullName evidence="4">PrcB C-terminal domain-containing protein</fullName>
    </recommendedName>
</protein>